<dbReference type="EMBL" id="LGTO01000005">
    <property type="protein sequence ID" value="KNE21302.1"/>
    <property type="molecule type" value="Genomic_DNA"/>
</dbReference>
<name>A0A0L0QRV7_VIRPA</name>
<dbReference type="PATRIC" id="fig|1473.5.peg.4290"/>
<sequence length="114" mass="12742">MVAAVLIRGMYDRHRFFSCTIGKYKIFLVYSIRKTKASAIRLGDKPSFSKDKYTIQTSGVAVLIAFIIAAAGTCILYDALAALLMLGQEAILSLVTTVMEKQTQWRKPFRSTEL</sequence>
<evidence type="ECO:0000256" key="1">
    <source>
        <dbReference type="SAM" id="Phobius"/>
    </source>
</evidence>
<keyword evidence="3" id="KW-1185">Reference proteome</keyword>
<keyword evidence="1" id="KW-1133">Transmembrane helix</keyword>
<reference evidence="3" key="1">
    <citation type="submission" date="2015-07" db="EMBL/GenBank/DDBJ databases">
        <title>Fjat-10053 dsm26.</title>
        <authorList>
            <person name="Liu B."/>
            <person name="Wang J."/>
            <person name="Zhu Y."/>
            <person name="Liu G."/>
            <person name="Chen Q."/>
            <person name="Chen Z."/>
            <person name="Lan J."/>
            <person name="Che J."/>
            <person name="Ge C."/>
            <person name="Shi H."/>
            <person name="Pan Z."/>
            <person name="Liu X."/>
        </authorList>
    </citation>
    <scope>NUCLEOTIDE SEQUENCE [LARGE SCALE GENOMIC DNA]</scope>
    <source>
        <strain evidence="3">DSM 26</strain>
    </source>
</reference>
<comment type="caution">
    <text evidence="2">The sequence shown here is derived from an EMBL/GenBank/DDBJ whole genome shotgun (WGS) entry which is preliminary data.</text>
</comment>
<evidence type="ECO:0000313" key="3">
    <source>
        <dbReference type="Proteomes" id="UP000036780"/>
    </source>
</evidence>
<dbReference type="Proteomes" id="UP000036780">
    <property type="component" value="Unassembled WGS sequence"/>
</dbReference>
<dbReference type="AlphaFoldDB" id="A0A0L0QRV7"/>
<gene>
    <name evidence="2" type="ORF">AFK71_06405</name>
</gene>
<accession>A0A0L0QRV7</accession>
<proteinExistence type="predicted"/>
<keyword evidence="1" id="KW-0472">Membrane</keyword>
<organism evidence="2 3">
    <name type="scientific">Virgibacillus pantothenticus</name>
    <dbReference type="NCBI Taxonomy" id="1473"/>
    <lineage>
        <taxon>Bacteria</taxon>
        <taxon>Bacillati</taxon>
        <taxon>Bacillota</taxon>
        <taxon>Bacilli</taxon>
        <taxon>Bacillales</taxon>
        <taxon>Bacillaceae</taxon>
        <taxon>Virgibacillus</taxon>
    </lineage>
</organism>
<protein>
    <submittedName>
        <fullName evidence="2">Uncharacterized protein</fullName>
    </submittedName>
</protein>
<evidence type="ECO:0000313" key="2">
    <source>
        <dbReference type="EMBL" id="KNE21302.1"/>
    </source>
</evidence>
<feature type="transmembrane region" description="Helical" evidence="1">
    <location>
        <begin position="53"/>
        <end position="73"/>
    </location>
</feature>
<keyword evidence="1" id="KW-0812">Transmembrane</keyword>